<dbReference type="PANTHER" id="PTHR30445">
    <property type="entry name" value="K(+)_H(+) ANTIPORTER SUBUNIT KHTT"/>
    <property type="match status" value="1"/>
</dbReference>
<dbReference type="Pfam" id="PF06826">
    <property type="entry name" value="Asp-Al_Ex"/>
    <property type="match status" value="2"/>
</dbReference>
<evidence type="ECO:0000256" key="1">
    <source>
        <dbReference type="ARBA" id="ARBA00004651"/>
    </source>
</evidence>
<evidence type="ECO:0000313" key="11">
    <source>
        <dbReference type="Proteomes" id="UP000244571"/>
    </source>
</evidence>
<keyword evidence="7 8" id="KW-0472">Membrane</keyword>
<evidence type="ECO:0000256" key="5">
    <source>
        <dbReference type="ARBA" id="ARBA00022692"/>
    </source>
</evidence>
<sequence>MIDSLLHAFRENPEIAIFLSIALGTLVGRLKWRSFHLGTVAGSLLMGLLIGQIDIEIPSILKAVFFALFIYAVGFKSGPGFFGSLSRGTLKLVMLSVVLCVTGLLCILAMNAYFGFDAGFAAGLGAGALTDTAMMGTASSAMHSLPISADELETLNSHMAIAYAVTYLFGTIGLIIFVSSVAPMLLGIDLKASARELEAELAGKGNAGKDEEVNTYKMMVGRAHLVKAGMPADGKSIEEVEAQSKHLSIERVIRGNRIIERDISLKLEAGDIVGLVARRDYVSDMDYLFGPEIDSPVALSYPQKTLTIVLNRRQYAGKTLGELRAETGPLSRHGVFLNRIVRSGFDLPLINHTVYRIGDLVEISGRPSQVEAIATRFGRVKTGHYKSDIAIHTLAIVIGTLLGLLSAHIGVVPIELGVGGGILVVALVVGWAHSRYPGFGDLPPAAQWAFSELGLTAFAAVVGLMAGPAAIAAMQKHGLALVGAGVFVTLIPPIVAFYFGKYLLKLHPMILLGGIAGAQTEAASMNTIIEESGSQTPVIGFTVCYAVSNVLFAVWGPIIVALA</sequence>
<dbReference type="InterPro" id="IPR006037">
    <property type="entry name" value="RCK_C"/>
</dbReference>
<evidence type="ECO:0000256" key="6">
    <source>
        <dbReference type="ARBA" id="ARBA00022989"/>
    </source>
</evidence>
<feature type="domain" description="RCK C-terminal" evidence="9">
    <location>
        <begin position="208"/>
        <end position="291"/>
    </location>
</feature>
<evidence type="ECO:0000256" key="7">
    <source>
        <dbReference type="ARBA" id="ARBA00023136"/>
    </source>
</evidence>
<evidence type="ECO:0000256" key="4">
    <source>
        <dbReference type="ARBA" id="ARBA00022475"/>
    </source>
</evidence>
<dbReference type="GO" id="GO:0005886">
    <property type="term" value="C:plasma membrane"/>
    <property type="evidence" value="ECO:0007669"/>
    <property type="project" value="UniProtKB-SubCell"/>
</dbReference>
<dbReference type="InterPro" id="IPR006512">
    <property type="entry name" value="YidE_YbjL"/>
</dbReference>
<evidence type="ECO:0000256" key="8">
    <source>
        <dbReference type="SAM" id="Phobius"/>
    </source>
</evidence>
<dbReference type="InterPro" id="IPR022457">
    <property type="entry name" value="Asp_Ala_antiprt"/>
</dbReference>
<dbReference type="KEGG" id="boz:DBV39_06265"/>
<feature type="transmembrane region" description="Helical" evidence="8">
    <location>
        <begin position="161"/>
        <end position="186"/>
    </location>
</feature>
<keyword evidence="4" id="KW-1003">Cell membrane</keyword>
<dbReference type="PANTHER" id="PTHR30445:SF9">
    <property type="match status" value="1"/>
</dbReference>
<accession>A0A2R4XPH8</accession>
<keyword evidence="6 8" id="KW-1133">Transmembrane helix</keyword>
<feature type="transmembrane region" description="Helical" evidence="8">
    <location>
        <begin position="479"/>
        <end position="499"/>
    </location>
</feature>
<proteinExistence type="inferred from homology"/>
<dbReference type="NCBIfam" id="TIGR01625">
    <property type="entry name" value="YidE_YbjL_dupl"/>
    <property type="match status" value="2"/>
</dbReference>
<evidence type="ECO:0000313" key="10">
    <source>
        <dbReference type="EMBL" id="AWB35681.1"/>
    </source>
</evidence>
<dbReference type="EMBL" id="CP028901">
    <property type="protein sequence ID" value="AWB35681.1"/>
    <property type="molecule type" value="Genomic_DNA"/>
</dbReference>
<dbReference type="Proteomes" id="UP000244571">
    <property type="component" value="Chromosome"/>
</dbReference>
<feature type="transmembrane region" description="Helical" evidence="8">
    <location>
        <begin position="15"/>
        <end position="32"/>
    </location>
</feature>
<evidence type="ECO:0000259" key="9">
    <source>
        <dbReference type="PROSITE" id="PS51202"/>
    </source>
</evidence>
<keyword evidence="5 8" id="KW-0812">Transmembrane</keyword>
<dbReference type="AlphaFoldDB" id="A0A2R4XPH8"/>
<dbReference type="PROSITE" id="PS51202">
    <property type="entry name" value="RCK_C"/>
    <property type="match status" value="1"/>
</dbReference>
<dbReference type="NCBIfam" id="TIGR03802">
    <property type="entry name" value="Asp_Ala_antiprt"/>
    <property type="match status" value="1"/>
</dbReference>
<reference evidence="10 11" key="1">
    <citation type="submission" date="2018-04" db="EMBL/GenBank/DDBJ databases">
        <title>Bordetella sp. HZ20 isolated from seawater.</title>
        <authorList>
            <person name="Sun C."/>
        </authorList>
    </citation>
    <scope>NUCLEOTIDE SEQUENCE [LARGE SCALE GENOMIC DNA]</scope>
    <source>
        <strain evidence="10 11">HZ20</strain>
    </source>
</reference>
<feature type="transmembrane region" description="Helical" evidence="8">
    <location>
        <begin position="538"/>
        <end position="562"/>
    </location>
</feature>
<feature type="transmembrane region" description="Helical" evidence="8">
    <location>
        <begin position="389"/>
        <end position="410"/>
    </location>
</feature>
<name>A0A2R4XPH8_9BURK</name>
<evidence type="ECO:0000256" key="2">
    <source>
        <dbReference type="ARBA" id="ARBA00009854"/>
    </source>
</evidence>
<evidence type="ECO:0000256" key="3">
    <source>
        <dbReference type="ARBA" id="ARBA00022448"/>
    </source>
</evidence>
<protein>
    <submittedName>
        <fullName evidence="10">Aspartate-alanine antiporter</fullName>
    </submittedName>
</protein>
<dbReference type="GO" id="GO:0008324">
    <property type="term" value="F:monoatomic cation transmembrane transporter activity"/>
    <property type="evidence" value="ECO:0007669"/>
    <property type="project" value="InterPro"/>
</dbReference>
<comment type="subcellular location">
    <subcellularLocation>
        <location evidence="1">Cell membrane</location>
        <topology evidence="1">Multi-pass membrane protein</topology>
    </subcellularLocation>
</comment>
<dbReference type="RefSeq" id="WP_108623137.1">
    <property type="nucleotide sequence ID" value="NZ_CP028901.1"/>
</dbReference>
<keyword evidence="3" id="KW-0813">Transport</keyword>
<dbReference type="InterPro" id="IPR050144">
    <property type="entry name" value="AAE_transporter"/>
</dbReference>
<comment type="similarity">
    <text evidence="2">Belongs to the AAE transporter (TC 2.A.81) family.</text>
</comment>
<dbReference type="GO" id="GO:0006813">
    <property type="term" value="P:potassium ion transport"/>
    <property type="evidence" value="ECO:0007669"/>
    <property type="project" value="InterPro"/>
</dbReference>
<feature type="transmembrane region" description="Helical" evidence="8">
    <location>
        <begin position="453"/>
        <end position="473"/>
    </location>
</feature>
<dbReference type="InterPro" id="IPR036721">
    <property type="entry name" value="RCK_C_sf"/>
</dbReference>
<keyword evidence="11" id="KW-1185">Reference proteome</keyword>
<organism evidence="10 11">
    <name type="scientific">Orrella marina</name>
    <dbReference type="NCBI Taxonomy" id="2163011"/>
    <lineage>
        <taxon>Bacteria</taxon>
        <taxon>Pseudomonadati</taxon>
        <taxon>Pseudomonadota</taxon>
        <taxon>Betaproteobacteria</taxon>
        <taxon>Burkholderiales</taxon>
        <taxon>Alcaligenaceae</taxon>
        <taxon>Orrella</taxon>
    </lineage>
</organism>
<gene>
    <name evidence="10" type="primary">aspT</name>
    <name evidence="10" type="ORF">DBV39_06265</name>
</gene>
<dbReference type="SUPFAM" id="SSF116726">
    <property type="entry name" value="TrkA C-terminal domain-like"/>
    <property type="match status" value="2"/>
</dbReference>
<feature type="transmembrane region" description="Helical" evidence="8">
    <location>
        <begin position="92"/>
        <end position="113"/>
    </location>
</feature>
<dbReference type="OrthoDB" id="8611026at2"/>